<dbReference type="InterPro" id="IPR036291">
    <property type="entry name" value="NAD(P)-bd_dom_sf"/>
</dbReference>
<dbReference type="STRING" id="570521.SAMN04488508_102543"/>
<dbReference type="PANTHER" id="PTHR48079">
    <property type="entry name" value="PROTEIN YEEZ"/>
    <property type="match status" value="1"/>
</dbReference>
<evidence type="ECO:0000313" key="2">
    <source>
        <dbReference type="EMBL" id="SHI70896.1"/>
    </source>
</evidence>
<accession>A0A1M6DCC5</accession>
<dbReference type="GO" id="GO:0004029">
    <property type="term" value="F:aldehyde dehydrogenase (NAD+) activity"/>
    <property type="evidence" value="ECO:0007669"/>
    <property type="project" value="TreeGrafter"/>
</dbReference>
<feature type="domain" description="NAD-dependent epimerase/dehydratase" evidence="1">
    <location>
        <begin position="6"/>
        <end position="229"/>
    </location>
</feature>
<protein>
    <submittedName>
        <fullName evidence="2">NAD dependent epimerase/dehydratase family protein</fullName>
    </submittedName>
</protein>
<dbReference type="Pfam" id="PF01370">
    <property type="entry name" value="Epimerase"/>
    <property type="match status" value="1"/>
</dbReference>
<dbReference type="AlphaFoldDB" id="A0A1M6DCC5"/>
<dbReference type="Proteomes" id="UP000184432">
    <property type="component" value="Unassembled WGS sequence"/>
</dbReference>
<evidence type="ECO:0000259" key="1">
    <source>
        <dbReference type="Pfam" id="PF01370"/>
    </source>
</evidence>
<organism evidence="2 3">
    <name type="scientific">Aquimarina spongiae</name>
    <dbReference type="NCBI Taxonomy" id="570521"/>
    <lineage>
        <taxon>Bacteria</taxon>
        <taxon>Pseudomonadati</taxon>
        <taxon>Bacteroidota</taxon>
        <taxon>Flavobacteriia</taxon>
        <taxon>Flavobacteriales</taxon>
        <taxon>Flavobacteriaceae</taxon>
        <taxon>Aquimarina</taxon>
    </lineage>
</organism>
<gene>
    <name evidence="2" type="ORF">SAMN04488508_102543</name>
</gene>
<dbReference type="GO" id="GO:0005737">
    <property type="term" value="C:cytoplasm"/>
    <property type="evidence" value="ECO:0007669"/>
    <property type="project" value="TreeGrafter"/>
</dbReference>
<dbReference type="InterPro" id="IPR051783">
    <property type="entry name" value="NAD(P)-dependent_oxidoreduct"/>
</dbReference>
<dbReference type="SUPFAM" id="SSF51735">
    <property type="entry name" value="NAD(P)-binding Rossmann-fold domains"/>
    <property type="match status" value="1"/>
</dbReference>
<dbReference type="OrthoDB" id="9803111at2"/>
<evidence type="ECO:0000313" key="3">
    <source>
        <dbReference type="Proteomes" id="UP000184432"/>
    </source>
</evidence>
<sequence>MQKIGVIGATGMLGHHVAKLVQSDPDHELFVIHRKNSNLSTISDLTFQARIADLDDKDSLITAFEGLDYVLNCGAYYPTVPRPLKEELNIAKKQINNFVAAIKENSVKKALYLGGAIAIPKSKTGIANEDEIYTQSPKNKSAYVQVKWIMDKIAREAGANGIPIVIGIPSMTFGEYDYGPSTGRIITNTVNQTLPGYVQGDRNVVYAGDAARGLLSACFKGKIGHRYLITGENVSMKTLIETIIRLENIDQMPKSVSLGLAKLISKIKITKYKFFGGELPLLDDTAIAVMSAGQFLNGDKAKEELGYTPQTTLEQAIRRTIDWFISQNYISKP</sequence>
<reference evidence="3" key="1">
    <citation type="submission" date="2016-11" db="EMBL/GenBank/DDBJ databases">
        <authorList>
            <person name="Varghese N."/>
            <person name="Submissions S."/>
        </authorList>
    </citation>
    <scope>NUCLEOTIDE SEQUENCE [LARGE SCALE GENOMIC DNA]</scope>
    <source>
        <strain evidence="3">DSM 22623</strain>
    </source>
</reference>
<proteinExistence type="predicted"/>
<dbReference type="Gene3D" id="3.40.50.720">
    <property type="entry name" value="NAD(P)-binding Rossmann-like Domain"/>
    <property type="match status" value="1"/>
</dbReference>
<dbReference type="RefSeq" id="WP_073315312.1">
    <property type="nucleotide sequence ID" value="NZ_FQYP01000002.1"/>
</dbReference>
<dbReference type="EMBL" id="FQYP01000002">
    <property type="protein sequence ID" value="SHI70896.1"/>
    <property type="molecule type" value="Genomic_DNA"/>
</dbReference>
<name>A0A1M6DCC5_9FLAO</name>
<dbReference type="PANTHER" id="PTHR48079:SF6">
    <property type="entry name" value="NAD(P)-BINDING DOMAIN-CONTAINING PROTEIN-RELATED"/>
    <property type="match status" value="1"/>
</dbReference>
<keyword evidence="3" id="KW-1185">Reference proteome</keyword>
<dbReference type="InterPro" id="IPR001509">
    <property type="entry name" value="Epimerase_deHydtase"/>
</dbReference>